<gene>
    <name evidence="2" type="ORF">FH759_04950</name>
</gene>
<reference evidence="2 3" key="1">
    <citation type="submission" date="2019-06" db="EMBL/GenBank/DDBJ databases">
        <title>Enrichment of Autotrophic Halophilic Microorganisms from Red Sea Brine Pool Using Microbial Electrosynthesis System.</title>
        <authorList>
            <person name="Alqahtani M.F."/>
            <person name="Bajracharya S."/>
            <person name="Katuri K.P."/>
            <person name="Ali M."/>
            <person name="Saikaly P.E."/>
        </authorList>
    </citation>
    <scope>NUCLEOTIDE SEQUENCE [LARGE SCALE GENOMIC DNA]</scope>
    <source>
        <strain evidence="2">MES6</strain>
    </source>
</reference>
<proteinExistence type="predicted"/>
<feature type="signal peptide" evidence="1">
    <location>
        <begin position="1"/>
        <end position="20"/>
    </location>
</feature>
<name>A0A7C9HA65_9RHOB</name>
<dbReference type="Proteomes" id="UP000483078">
    <property type="component" value="Unassembled WGS sequence"/>
</dbReference>
<dbReference type="AlphaFoldDB" id="A0A7C9HA65"/>
<evidence type="ECO:0000313" key="3">
    <source>
        <dbReference type="Proteomes" id="UP000483078"/>
    </source>
</evidence>
<evidence type="ECO:0008006" key="4">
    <source>
        <dbReference type="Google" id="ProtNLM"/>
    </source>
</evidence>
<evidence type="ECO:0000313" key="2">
    <source>
        <dbReference type="EMBL" id="MTJ04029.1"/>
    </source>
</evidence>
<dbReference type="EMBL" id="VENJ01000006">
    <property type="protein sequence ID" value="MTJ04029.1"/>
    <property type="molecule type" value="Genomic_DNA"/>
</dbReference>
<organism evidence="2 3">
    <name type="scientific">Sediminimonas qiaohouensis</name>
    <dbReference type="NCBI Taxonomy" id="552061"/>
    <lineage>
        <taxon>Bacteria</taxon>
        <taxon>Pseudomonadati</taxon>
        <taxon>Pseudomonadota</taxon>
        <taxon>Alphaproteobacteria</taxon>
        <taxon>Rhodobacterales</taxon>
        <taxon>Roseobacteraceae</taxon>
        <taxon>Sediminimonas</taxon>
    </lineage>
</organism>
<keyword evidence="1" id="KW-0732">Signal</keyword>
<protein>
    <recommendedName>
        <fullName evidence="4">DNA primase</fullName>
    </recommendedName>
</protein>
<evidence type="ECO:0000256" key="1">
    <source>
        <dbReference type="SAM" id="SignalP"/>
    </source>
</evidence>
<sequence length="104" mass="10909">MMRLAMIGMVLILSAPAAQAETDEEKAARCSQQAALIGGLVAQRSNGASVQDAIPSVREAHADMDDRYVALVPVLADWVYSLPQEQLGAGVADSFEAACVGYDA</sequence>
<feature type="chain" id="PRO_5028915579" description="DNA primase" evidence="1">
    <location>
        <begin position="21"/>
        <end position="104"/>
    </location>
</feature>
<comment type="caution">
    <text evidence="2">The sequence shown here is derived from an EMBL/GenBank/DDBJ whole genome shotgun (WGS) entry which is preliminary data.</text>
</comment>
<accession>A0A7C9HA65</accession>
<dbReference type="RefSeq" id="WP_273248611.1">
    <property type="nucleotide sequence ID" value="NZ_VENJ01000006.1"/>
</dbReference>